<name>A0ABT2HXC3_9MICO</name>
<dbReference type="InterPro" id="IPR021403">
    <property type="entry name" value="DUF3043"/>
</dbReference>
<dbReference type="EMBL" id="JALXSQ010000021">
    <property type="protein sequence ID" value="MCT2042971.1"/>
    <property type="molecule type" value="Genomic_DNA"/>
</dbReference>
<dbReference type="RefSeq" id="WP_260104271.1">
    <property type="nucleotide sequence ID" value="NZ_JALXSQ010000021.1"/>
</dbReference>
<evidence type="ECO:0000256" key="2">
    <source>
        <dbReference type="SAM" id="Phobius"/>
    </source>
</evidence>
<keyword evidence="2" id="KW-0812">Transmembrane</keyword>
<evidence type="ECO:0000256" key="1">
    <source>
        <dbReference type="SAM" id="MobiDB-lite"/>
    </source>
</evidence>
<evidence type="ECO:0000313" key="3">
    <source>
        <dbReference type="EMBL" id="MCT2042971.1"/>
    </source>
</evidence>
<feature type="transmembrane region" description="Helical" evidence="2">
    <location>
        <begin position="124"/>
        <end position="145"/>
    </location>
</feature>
<gene>
    <name evidence="3" type="ORF">M3D15_06460</name>
</gene>
<feature type="region of interest" description="Disordered" evidence="1">
    <location>
        <begin position="1"/>
        <end position="88"/>
    </location>
</feature>
<keyword evidence="2" id="KW-1133">Transmembrane helix</keyword>
<reference evidence="3 4" key="1">
    <citation type="submission" date="2022-04" db="EMBL/GenBank/DDBJ databases">
        <title>Human microbiome associated bacterial genomes.</title>
        <authorList>
            <person name="Sandstrom S."/>
            <person name="Salamzade R."/>
            <person name="Kalan L.R."/>
        </authorList>
    </citation>
    <scope>NUCLEOTIDE SEQUENCE [LARGE SCALE GENOMIC DNA]</scope>
    <source>
        <strain evidence="4">p3-SID1799</strain>
    </source>
</reference>
<comment type="caution">
    <text evidence="3">The sequence shown here is derived from an EMBL/GenBank/DDBJ whole genome shotgun (WGS) entry which is preliminary data.</text>
</comment>
<accession>A0ABT2HXC3</accession>
<dbReference type="Pfam" id="PF11241">
    <property type="entry name" value="DUF3043"/>
    <property type="match status" value="1"/>
</dbReference>
<proteinExistence type="predicted"/>
<organism evidence="3 4">
    <name type="scientific">Pseudoclavibacter albus</name>
    <dbReference type="NCBI Taxonomy" id="272241"/>
    <lineage>
        <taxon>Bacteria</taxon>
        <taxon>Bacillati</taxon>
        <taxon>Actinomycetota</taxon>
        <taxon>Actinomycetes</taxon>
        <taxon>Micrococcales</taxon>
        <taxon>Microbacteriaceae</taxon>
        <taxon>Pseudoclavibacter</taxon>
    </lineage>
</organism>
<sequence>MSSTSKKARVEAQPVDDATNTAKGKKGPTPRRREREQQNLRPIVPTDRKQAKREQREQARKLQEEQRDGMARGDDKYLRPQDRGPQKRFTRDVVDARFNVGEALLPAMFLVVIVQMFVDPTKAFILYGFMAVYAIAWSIDSLIVARSIKRRIAEVLEGKDRVESGIARTVFGRSSQLRFARMPKPRVKRGAKLEYTEHYR</sequence>
<evidence type="ECO:0000313" key="4">
    <source>
        <dbReference type="Proteomes" id="UP001525379"/>
    </source>
</evidence>
<keyword evidence="4" id="KW-1185">Reference proteome</keyword>
<dbReference type="Proteomes" id="UP001525379">
    <property type="component" value="Unassembled WGS sequence"/>
</dbReference>
<feature type="compositionally biased region" description="Basic and acidic residues" evidence="1">
    <location>
        <begin position="46"/>
        <end position="88"/>
    </location>
</feature>
<keyword evidence="2" id="KW-0472">Membrane</keyword>
<protein>
    <submittedName>
        <fullName evidence="3">DUF3043 domain-containing protein</fullName>
    </submittedName>
</protein>
<feature type="transmembrane region" description="Helical" evidence="2">
    <location>
        <begin position="98"/>
        <end position="118"/>
    </location>
</feature>